<evidence type="ECO:0000313" key="1">
    <source>
        <dbReference type="EMBL" id="KAH7993387.1"/>
    </source>
</evidence>
<accession>A0ACB8EL65</accession>
<proteinExistence type="predicted"/>
<comment type="caution">
    <text evidence="1">The sequence shown here is derived from an EMBL/GenBank/DDBJ whole genome shotgun (WGS) entry which is preliminary data.</text>
</comment>
<dbReference type="EMBL" id="CM037616">
    <property type="protein sequence ID" value="KAH7993387.1"/>
    <property type="molecule type" value="Genomic_DNA"/>
</dbReference>
<name>A0ACB8EL65_9SAUR</name>
<evidence type="ECO:0000313" key="2">
    <source>
        <dbReference type="Proteomes" id="UP000827872"/>
    </source>
</evidence>
<protein>
    <submittedName>
        <fullName evidence="1">Uncharacterized protein</fullName>
    </submittedName>
</protein>
<sequence length="221" mass="24788">MLFMVFGSILTAHIQASVSEEEKNDPNGTEPVSHPEIYSPTTEVHIGENVTLSCFSKTGSLPIKYTLYKERNRVLPPVNMSNNGEKAEFHFTINLISDLGEYKCKAENNSTQGKYSLGFNFTMTAGDNHNLAVFIVPPVLLLLLLLALVLAVPLLILPWCKARKLRGTSPNDFVPARDPTLQNDVTYVEIAHEENHQEEYVNLEFSNKKEESKQVTACDYK</sequence>
<keyword evidence="2" id="KW-1185">Reference proteome</keyword>
<dbReference type="Proteomes" id="UP000827872">
    <property type="component" value="Linkage Group LG03"/>
</dbReference>
<gene>
    <name evidence="1" type="ORF">K3G42_030830</name>
</gene>
<reference evidence="1" key="1">
    <citation type="submission" date="2021-08" db="EMBL/GenBank/DDBJ databases">
        <title>The first chromosome-level gecko genome reveals the dynamic sex chromosomes of Neotropical dwarf geckos (Sphaerodactylidae: Sphaerodactylus).</title>
        <authorList>
            <person name="Pinto B.J."/>
            <person name="Keating S.E."/>
            <person name="Gamble T."/>
        </authorList>
    </citation>
    <scope>NUCLEOTIDE SEQUENCE</scope>
    <source>
        <strain evidence="1">TG3544</strain>
    </source>
</reference>
<organism evidence="1 2">
    <name type="scientific">Sphaerodactylus townsendi</name>
    <dbReference type="NCBI Taxonomy" id="933632"/>
    <lineage>
        <taxon>Eukaryota</taxon>
        <taxon>Metazoa</taxon>
        <taxon>Chordata</taxon>
        <taxon>Craniata</taxon>
        <taxon>Vertebrata</taxon>
        <taxon>Euteleostomi</taxon>
        <taxon>Lepidosauria</taxon>
        <taxon>Squamata</taxon>
        <taxon>Bifurcata</taxon>
        <taxon>Gekkota</taxon>
        <taxon>Sphaerodactylidae</taxon>
        <taxon>Sphaerodactylus</taxon>
    </lineage>
</organism>